<dbReference type="GO" id="GO:0046872">
    <property type="term" value="F:metal ion binding"/>
    <property type="evidence" value="ECO:0007669"/>
    <property type="project" value="UniProtKB-KW"/>
</dbReference>
<name>A0A2N1M6G9_9GLOM</name>
<protein>
    <recommendedName>
        <fullName evidence="7">Endonuclease/exonuclease/phosphatase domain-containing protein</fullName>
    </recommendedName>
</protein>
<reference evidence="8 9" key="2">
    <citation type="submission" date="2017-10" db="EMBL/GenBank/DDBJ databases">
        <title>Extensive intraspecific genome diversity in a model arbuscular mycorrhizal fungus.</title>
        <authorList>
            <person name="Chen E.C.H."/>
            <person name="Morin E."/>
            <person name="Baudet D."/>
            <person name="Noel J."/>
            <person name="Ndikumana S."/>
            <person name="Charron P."/>
            <person name="St-Onge C."/>
            <person name="Giorgi J."/>
            <person name="Grigoriev I.V."/>
            <person name="Roux C."/>
            <person name="Martin F.M."/>
            <person name="Corradi N."/>
        </authorList>
    </citation>
    <scope>NUCLEOTIDE SEQUENCE [LARGE SCALE GENOMIC DNA]</scope>
    <source>
        <strain evidence="8 9">C2</strain>
    </source>
</reference>
<feature type="region of interest" description="Disordered" evidence="6">
    <location>
        <begin position="451"/>
        <end position="470"/>
    </location>
</feature>
<evidence type="ECO:0000313" key="9">
    <source>
        <dbReference type="Proteomes" id="UP000233469"/>
    </source>
</evidence>
<evidence type="ECO:0000256" key="3">
    <source>
        <dbReference type="ARBA" id="ARBA00022723"/>
    </source>
</evidence>
<dbReference type="AlphaFoldDB" id="A0A2N1M6G9"/>
<evidence type="ECO:0000256" key="1">
    <source>
        <dbReference type="ARBA" id="ARBA00001946"/>
    </source>
</evidence>
<feature type="region of interest" description="Disordered" evidence="6">
    <location>
        <begin position="1"/>
        <end position="43"/>
    </location>
</feature>
<dbReference type="GO" id="GO:0005634">
    <property type="term" value="C:nucleus"/>
    <property type="evidence" value="ECO:0007669"/>
    <property type="project" value="TreeGrafter"/>
</dbReference>
<dbReference type="PANTHER" id="PTHR22748">
    <property type="entry name" value="AP ENDONUCLEASE"/>
    <property type="match status" value="1"/>
</dbReference>
<dbReference type="VEuPathDB" id="FungiDB:RhiirFUN_001854"/>
<evidence type="ECO:0000256" key="2">
    <source>
        <dbReference type="ARBA" id="ARBA00007092"/>
    </source>
</evidence>
<comment type="caution">
    <text evidence="8">The sequence shown here is derived from an EMBL/GenBank/DDBJ whole genome shotgun (WGS) entry which is preliminary data.</text>
</comment>
<reference evidence="8 9" key="1">
    <citation type="submission" date="2016-04" db="EMBL/GenBank/DDBJ databases">
        <title>Genome analyses suggest a sexual origin of heterokaryosis in a supposedly ancient asexual fungus.</title>
        <authorList>
            <person name="Ropars J."/>
            <person name="Sedzielewska K."/>
            <person name="Noel J."/>
            <person name="Charron P."/>
            <person name="Farinelli L."/>
            <person name="Marton T."/>
            <person name="Kruger M."/>
            <person name="Pelin A."/>
            <person name="Brachmann A."/>
            <person name="Corradi N."/>
        </authorList>
    </citation>
    <scope>NUCLEOTIDE SEQUENCE [LARGE SCALE GENOMIC DNA]</scope>
    <source>
        <strain evidence="8 9">C2</strain>
    </source>
</reference>
<dbReference type="GO" id="GO:0003906">
    <property type="term" value="F:DNA-(apurinic or apyrimidinic site) endonuclease activity"/>
    <property type="evidence" value="ECO:0007669"/>
    <property type="project" value="TreeGrafter"/>
</dbReference>
<gene>
    <name evidence="8" type="ORF">RhiirC2_858297</name>
</gene>
<dbReference type="SUPFAM" id="SSF56219">
    <property type="entry name" value="DNase I-like"/>
    <property type="match status" value="1"/>
</dbReference>
<evidence type="ECO:0000256" key="6">
    <source>
        <dbReference type="SAM" id="MobiDB-lite"/>
    </source>
</evidence>
<proteinExistence type="inferred from homology"/>
<dbReference type="InterPro" id="IPR036691">
    <property type="entry name" value="Endo/exonu/phosph_ase_sf"/>
</dbReference>
<dbReference type="VEuPathDB" id="FungiDB:FUN_024508"/>
<dbReference type="EMBL" id="LLXL01004606">
    <property type="protein sequence ID" value="PKK57233.1"/>
    <property type="molecule type" value="Genomic_DNA"/>
</dbReference>
<keyword evidence="5" id="KW-0460">Magnesium</keyword>
<keyword evidence="3" id="KW-0479">Metal-binding</keyword>
<dbReference type="GO" id="GO:0008311">
    <property type="term" value="F:double-stranded DNA 3'-5' DNA exonuclease activity"/>
    <property type="evidence" value="ECO:0007669"/>
    <property type="project" value="TreeGrafter"/>
</dbReference>
<comment type="cofactor">
    <cofactor evidence="1">
        <name>Mg(2+)</name>
        <dbReference type="ChEBI" id="CHEBI:18420"/>
    </cofactor>
</comment>
<dbReference type="VEuPathDB" id="FungiDB:RhiirA1_469062"/>
<dbReference type="PANTHER" id="PTHR22748:SF6">
    <property type="entry name" value="DNA-(APURINIC OR APYRIMIDINIC SITE) ENDONUCLEASE"/>
    <property type="match status" value="1"/>
</dbReference>
<dbReference type="VEuPathDB" id="FungiDB:RhiirFUN_004091"/>
<feature type="compositionally biased region" description="Acidic residues" evidence="6">
    <location>
        <begin position="452"/>
        <end position="461"/>
    </location>
</feature>
<dbReference type="Gene3D" id="3.60.10.10">
    <property type="entry name" value="Endonuclease/exonuclease/phosphatase"/>
    <property type="match status" value="1"/>
</dbReference>
<organism evidence="8 9">
    <name type="scientific">Rhizophagus irregularis</name>
    <dbReference type="NCBI Taxonomy" id="588596"/>
    <lineage>
        <taxon>Eukaryota</taxon>
        <taxon>Fungi</taxon>
        <taxon>Fungi incertae sedis</taxon>
        <taxon>Mucoromycota</taxon>
        <taxon>Glomeromycotina</taxon>
        <taxon>Glomeromycetes</taxon>
        <taxon>Glomerales</taxon>
        <taxon>Glomeraceae</taxon>
        <taxon>Rhizophagus</taxon>
    </lineage>
</organism>
<dbReference type="VEuPathDB" id="FungiDB:FUN_003595"/>
<evidence type="ECO:0000259" key="7">
    <source>
        <dbReference type="Pfam" id="PF03372"/>
    </source>
</evidence>
<dbReference type="VEuPathDB" id="FungiDB:RhiirA1_465088"/>
<dbReference type="Pfam" id="PF03372">
    <property type="entry name" value="Exo_endo_phos"/>
    <property type="match status" value="1"/>
</dbReference>
<dbReference type="InterPro" id="IPR005135">
    <property type="entry name" value="Endo/exonuclease/phosphatase"/>
</dbReference>
<dbReference type="VEuPathDB" id="FungiDB:RhiirA1_476644"/>
<comment type="similarity">
    <text evidence="2">Belongs to the DNA repair enzymes AP/ExoA family.</text>
</comment>
<dbReference type="GO" id="GO:0008081">
    <property type="term" value="F:phosphoric diester hydrolase activity"/>
    <property type="evidence" value="ECO:0007669"/>
    <property type="project" value="TreeGrafter"/>
</dbReference>
<keyword evidence="4" id="KW-0378">Hydrolase</keyword>
<evidence type="ECO:0000256" key="5">
    <source>
        <dbReference type="ARBA" id="ARBA00022842"/>
    </source>
</evidence>
<dbReference type="InterPro" id="IPR004808">
    <property type="entry name" value="AP_endonuc_1"/>
</dbReference>
<dbReference type="GO" id="GO:0006284">
    <property type="term" value="P:base-excision repair"/>
    <property type="evidence" value="ECO:0007669"/>
    <property type="project" value="TreeGrafter"/>
</dbReference>
<evidence type="ECO:0000313" key="8">
    <source>
        <dbReference type="EMBL" id="PKK57233.1"/>
    </source>
</evidence>
<dbReference type="Proteomes" id="UP000233469">
    <property type="component" value="Unassembled WGS sequence"/>
</dbReference>
<evidence type="ECO:0000256" key="4">
    <source>
        <dbReference type="ARBA" id="ARBA00022801"/>
    </source>
</evidence>
<accession>A0A2N1M6G9</accession>
<sequence length="795" mass="92662">MQAESKNRNFTKSRDQSLTMAITADHNMGEKSNKSNESVHQPKSEKDLKYFAGLFTVQIRDGQTDQSMIEYLNTNKILEYHVNTLGRTTHHGNEYTYLGFFTEAAKDDFINDGRILGTIGKFRELEWLNKLNKTITISATGIDGENTDINEVIQAIEDKLGKLKKVTQKTGNGKWISMKLEMEITCTEDELFNTWGVLVRNKMIKIEPMNYKYHMIKQRGRIMAEIIDIPNDINETTFSKILKTTSARYWFKTNNKTKGTYNMKIYFNNEDDRKQAINKKIKIDGKIFTWFFRTGSGRQNNFRNERRNDNGFGKRFQEEMYNGGKDKRTRCNICKKNNHITDECYFNNTTPTPKEETIHTQEEDLTTTIIEEMAEMRLEETDKFLTTNNRDITETVTTLATVTMPIDTTSTEKITTTDITEEGMKETTETMTGVEWLDAINWIPQTYNTIREEEEEEEGEVGETSQETTIKTNKKKYINKKKRKKEINEKSIITTNKYKKNQKLKIGCINVRGLNNVNKQGNLRTFLGKEKWDIAIITETKLTKQKGKYIYKGWDKYEVINSSYNDDNTKSGIIIMLKKNINDRRYKVEEIDGHVIKLDILFKDKQKGIKVIGIYNPNNDKEITQSIEKRITSWINEAQKLNQELLILGDFNESANKKIKSKPLIQVIKKHGLEDVHECLAGKDILDTWKSGEYSSRIDYIFASENILGQISSHEILDIEDFETDHKALTINIELKESLNLNKKEYFKKVKVELKRIILEPNDWEIIAERLDDKLLDITETDLDREDIWATLKRN</sequence>
<feature type="domain" description="Endonuclease/exonuclease/phosphatase" evidence="7">
    <location>
        <begin position="510"/>
        <end position="706"/>
    </location>
</feature>